<dbReference type="RefSeq" id="XP_040728420.1">
    <property type="nucleotide sequence ID" value="XM_040868475.1"/>
</dbReference>
<feature type="region of interest" description="Disordered" evidence="1">
    <location>
        <begin position="601"/>
        <end position="673"/>
    </location>
</feature>
<evidence type="ECO:0000313" key="2">
    <source>
        <dbReference type="EMBL" id="ORY87925.1"/>
    </source>
</evidence>
<keyword evidence="3" id="KW-1185">Reference proteome</keyword>
<gene>
    <name evidence="2" type="ORF">BCR37DRAFT_375890</name>
</gene>
<sequence length="823" mass="90887">MTTALPVVPARVHCEKQQETVAVTAHNVHTHGRKHSFRGFSTHSLSSLTLAHTKPHTTAAVIGHTGALPKRSLFSFGGGSGNSTQGAAVAGVPAGSGIVRCADKETNASRPPSLITDDSSLASISSRSPSPEPTQQAPTPAQQSSRLEAAFKRYAHSFNVQILHTQLLPVLARSGPAATNPVLILHEADVAFLFKWWHHLLLLSPPHPTVFVCVWALASHPTLLKSAIWNAHYALTLSTLLAQDANVLPTGPFVRLLALGYLLHPPTQAILRARFTAKASTRRTSSLVEVQEEVWCQRARQVEVFSELLRQIYQQRPNYEDEDGVLSSRLEQIMTKLLAVRTATPNTRLLNCGRILGQAEGRLAVLVESGLQAVASCTRAFDPAAVFHLLDLLSLLRIKQVAFWTTVLERILDTENHILQIRVFAYLYEHWPLYEHHAPACALLLSPPRWQHYFVHWSGIVRDHYMRLLCYRLSASHPQRVRMLLKRTFLTSLGEHCQLRDCLPGNPIPNKKFAIRPCGSMQQQQQQQTWLATGATPLALFAQHDANATTGGRLGSSSSLPGALPPSPPPPQQHTGPPAQGLEMSAASFVKRKLGLFRGLWEDATPPSPPAARTPLTASRVQLEEEEVEEEEEEEAKSDMAVLGGLARTTSARSVSSQRPNRPSPTRPQQVQPQRYRFVAEFVGKQWSLTGDADAIRFLDGVMDLAQIGRLPSFVEQPAASEAEERMEEVTEDAAFALGEGRKRLWTRSLSEWSVLLDDQERFWRSQQMLPGHTATSSSTPVNADGASPAVLVVPRLEVEFPRWFCQKTTTLRGDGIEPQLKR</sequence>
<dbReference type="STRING" id="56484.A0A1Y2FZ45"/>
<organism evidence="2 3">
    <name type="scientific">Protomyces lactucae-debilis</name>
    <dbReference type="NCBI Taxonomy" id="2754530"/>
    <lineage>
        <taxon>Eukaryota</taxon>
        <taxon>Fungi</taxon>
        <taxon>Dikarya</taxon>
        <taxon>Ascomycota</taxon>
        <taxon>Taphrinomycotina</taxon>
        <taxon>Taphrinomycetes</taxon>
        <taxon>Taphrinales</taxon>
        <taxon>Protomycetaceae</taxon>
        <taxon>Protomyces</taxon>
    </lineage>
</organism>
<name>A0A1Y2FZ45_PROLT</name>
<evidence type="ECO:0000313" key="3">
    <source>
        <dbReference type="Proteomes" id="UP000193685"/>
    </source>
</evidence>
<dbReference type="PANTHER" id="PTHR37988:SF1">
    <property type="entry name" value="UPF0592 MEMBRANE PROTEIN C7D4.03C"/>
    <property type="match status" value="1"/>
</dbReference>
<dbReference type="AlphaFoldDB" id="A0A1Y2FZ45"/>
<feature type="compositionally biased region" description="Polar residues" evidence="1">
    <location>
        <begin position="648"/>
        <end position="661"/>
    </location>
</feature>
<proteinExistence type="predicted"/>
<feature type="region of interest" description="Disordered" evidence="1">
    <location>
        <begin position="548"/>
        <end position="580"/>
    </location>
</feature>
<evidence type="ECO:0000256" key="1">
    <source>
        <dbReference type="SAM" id="MobiDB-lite"/>
    </source>
</evidence>
<dbReference type="EMBL" id="MCFI01000001">
    <property type="protein sequence ID" value="ORY87925.1"/>
    <property type="molecule type" value="Genomic_DNA"/>
</dbReference>
<dbReference type="GeneID" id="63785074"/>
<dbReference type="Proteomes" id="UP000193685">
    <property type="component" value="Unassembled WGS sequence"/>
</dbReference>
<protein>
    <recommendedName>
        <fullName evidence="4">DUF1765-domain-containing protein</fullName>
    </recommendedName>
</protein>
<accession>A0A1Y2FZ45</accession>
<dbReference type="Pfam" id="PF08578">
    <property type="entry name" value="DUF1765"/>
    <property type="match status" value="1"/>
</dbReference>
<dbReference type="InterPro" id="IPR013887">
    <property type="entry name" value="UPF0592"/>
</dbReference>
<feature type="compositionally biased region" description="Low complexity" evidence="1">
    <location>
        <begin position="113"/>
        <end position="144"/>
    </location>
</feature>
<feature type="compositionally biased region" description="Low complexity" evidence="1">
    <location>
        <begin position="548"/>
        <end position="562"/>
    </location>
</feature>
<reference evidence="2 3" key="1">
    <citation type="submission" date="2016-07" db="EMBL/GenBank/DDBJ databases">
        <title>Pervasive Adenine N6-methylation of Active Genes in Fungi.</title>
        <authorList>
            <consortium name="DOE Joint Genome Institute"/>
            <person name="Mondo S.J."/>
            <person name="Dannebaum R.O."/>
            <person name="Kuo R.C."/>
            <person name="Labutti K."/>
            <person name="Haridas S."/>
            <person name="Kuo A."/>
            <person name="Salamov A."/>
            <person name="Ahrendt S.R."/>
            <person name="Lipzen A."/>
            <person name="Sullivan W."/>
            <person name="Andreopoulos W.B."/>
            <person name="Clum A."/>
            <person name="Lindquist E."/>
            <person name="Daum C."/>
            <person name="Ramamoorthy G.K."/>
            <person name="Gryganskyi A."/>
            <person name="Culley D."/>
            <person name="Magnuson J.K."/>
            <person name="James T.Y."/>
            <person name="O'Malley M.A."/>
            <person name="Stajich J.E."/>
            <person name="Spatafora J.W."/>
            <person name="Visel A."/>
            <person name="Grigoriev I.V."/>
        </authorList>
    </citation>
    <scope>NUCLEOTIDE SEQUENCE [LARGE SCALE GENOMIC DNA]</scope>
    <source>
        <strain evidence="2 3">12-1054</strain>
    </source>
</reference>
<dbReference type="PANTHER" id="PTHR37988">
    <property type="entry name" value="UPF0592 MEMBRANE PROTEIN C7D4.03C"/>
    <property type="match status" value="1"/>
</dbReference>
<feature type="compositionally biased region" description="Pro residues" evidence="1">
    <location>
        <begin position="563"/>
        <end position="572"/>
    </location>
</feature>
<dbReference type="OrthoDB" id="296767at2759"/>
<evidence type="ECO:0008006" key="4">
    <source>
        <dbReference type="Google" id="ProtNLM"/>
    </source>
</evidence>
<feature type="compositionally biased region" description="Acidic residues" evidence="1">
    <location>
        <begin position="624"/>
        <end position="636"/>
    </location>
</feature>
<feature type="region of interest" description="Disordered" evidence="1">
    <location>
        <begin position="105"/>
        <end position="144"/>
    </location>
</feature>
<comment type="caution">
    <text evidence="2">The sequence shown here is derived from an EMBL/GenBank/DDBJ whole genome shotgun (WGS) entry which is preliminary data.</text>
</comment>